<dbReference type="PANTHER" id="PTHR22175">
    <property type="entry name" value="SMALL ACIDIC PROTEIN-RELATED"/>
    <property type="match status" value="1"/>
</dbReference>
<feature type="compositionally biased region" description="Basic and acidic residues" evidence="4">
    <location>
        <begin position="491"/>
        <end position="512"/>
    </location>
</feature>
<evidence type="ECO:0000313" key="6">
    <source>
        <dbReference type="EMBL" id="KAG4425971.1"/>
    </source>
</evidence>
<comment type="similarity">
    <text evidence="1">Belongs to the SMAP family.</text>
</comment>
<feature type="compositionally biased region" description="Basic and acidic residues" evidence="4">
    <location>
        <begin position="307"/>
        <end position="322"/>
    </location>
</feature>
<keyword evidence="3" id="KW-0175">Coiled coil</keyword>
<proteinExistence type="inferred from homology"/>
<feature type="compositionally biased region" description="Acidic residues" evidence="4">
    <location>
        <begin position="332"/>
        <end position="341"/>
    </location>
</feature>
<dbReference type="InterPro" id="IPR026714">
    <property type="entry name" value="SMAP"/>
</dbReference>
<dbReference type="AlphaFoldDB" id="A0A8H7WJP2"/>
<dbReference type="PANTHER" id="PTHR22175:SF0">
    <property type="entry name" value="SMALL ACIDIC PROTEIN"/>
    <property type="match status" value="1"/>
</dbReference>
<keyword evidence="7" id="KW-1185">Reference proteome</keyword>
<evidence type="ECO:0000256" key="3">
    <source>
        <dbReference type="SAM" id="Coils"/>
    </source>
</evidence>
<dbReference type="Pfam" id="PF15477">
    <property type="entry name" value="SMAP"/>
    <property type="match status" value="1"/>
</dbReference>
<evidence type="ECO:0000256" key="4">
    <source>
        <dbReference type="SAM" id="MobiDB-lite"/>
    </source>
</evidence>
<evidence type="ECO:0000256" key="2">
    <source>
        <dbReference type="ARBA" id="ARBA00016161"/>
    </source>
</evidence>
<evidence type="ECO:0000256" key="1">
    <source>
        <dbReference type="ARBA" id="ARBA00006502"/>
    </source>
</evidence>
<dbReference type="Proteomes" id="UP000664132">
    <property type="component" value="Unassembled WGS sequence"/>
</dbReference>
<feature type="compositionally biased region" description="Basic and acidic residues" evidence="4">
    <location>
        <begin position="54"/>
        <end position="92"/>
    </location>
</feature>
<protein>
    <recommendedName>
        <fullName evidence="2">Small acidic protein</fullName>
    </recommendedName>
</protein>
<feature type="compositionally biased region" description="Basic and acidic residues" evidence="4">
    <location>
        <begin position="388"/>
        <end position="421"/>
    </location>
</feature>
<gene>
    <name evidence="6" type="ORF">IFR04_000915</name>
</gene>
<feature type="compositionally biased region" description="Basic and acidic residues" evidence="4">
    <location>
        <begin position="361"/>
        <end position="372"/>
    </location>
</feature>
<organism evidence="6 7">
    <name type="scientific">Cadophora malorum</name>
    <dbReference type="NCBI Taxonomy" id="108018"/>
    <lineage>
        <taxon>Eukaryota</taxon>
        <taxon>Fungi</taxon>
        <taxon>Dikarya</taxon>
        <taxon>Ascomycota</taxon>
        <taxon>Pezizomycotina</taxon>
        <taxon>Leotiomycetes</taxon>
        <taxon>Helotiales</taxon>
        <taxon>Ploettnerulaceae</taxon>
        <taxon>Cadophora</taxon>
    </lineage>
</organism>
<feature type="region of interest" description="Disordered" evidence="4">
    <location>
        <begin position="307"/>
        <end position="568"/>
    </location>
</feature>
<feature type="domain" description="Small acidic protein-like" evidence="5">
    <location>
        <begin position="528"/>
        <end position="599"/>
    </location>
</feature>
<evidence type="ECO:0000259" key="5">
    <source>
        <dbReference type="Pfam" id="PF15477"/>
    </source>
</evidence>
<feature type="coiled-coil region" evidence="3">
    <location>
        <begin position="255"/>
        <end position="289"/>
    </location>
</feature>
<feature type="compositionally biased region" description="Basic residues" evidence="4">
    <location>
        <begin position="373"/>
        <end position="387"/>
    </location>
</feature>
<feature type="region of interest" description="Disordered" evidence="4">
    <location>
        <begin position="173"/>
        <end position="232"/>
    </location>
</feature>
<accession>A0A8H7WJP2</accession>
<feature type="region of interest" description="Disordered" evidence="4">
    <location>
        <begin position="46"/>
        <end position="92"/>
    </location>
</feature>
<dbReference type="EMBL" id="JAFJYH010000006">
    <property type="protein sequence ID" value="KAG4425971.1"/>
    <property type="molecule type" value="Genomic_DNA"/>
</dbReference>
<reference evidence="6" key="1">
    <citation type="submission" date="2021-02" db="EMBL/GenBank/DDBJ databases">
        <title>Genome sequence Cadophora malorum strain M34.</title>
        <authorList>
            <person name="Stefanovic E."/>
            <person name="Vu D."/>
            <person name="Scully C."/>
            <person name="Dijksterhuis J."/>
            <person name="Roader J."/>
            <person name="Houbraken J."/>
        </authorList>
    </citation>
    <scope>NUCLEOTIDE SEQUENCE</scope>
    <source>
        <strain evidence="6">M34</strain>
    </source>
</reference>
<name>A0A8H7WJP2_9HELO</name>
<feature type="compositionally biased region" description="Basic and acidic residues" evidence="4">
    <location>
        <begin position="556"/>
        <end position="568"/>
    </location>
</feature>
<feature type="region of interest" description="Disordered" evidence="4">
    <location>
        <begin position="138"/>
        <end position="161"/>
    </location>
</feature>
<sequence>MDTNANYIPLGVKIEEGPQSKSRGAKVIGQTPEERKAIAREIRLAQRKEKKRIKSEAKQQRKLNDLLHRKLNRKTEKYSKNKDRNKQRAIDLERQKIRADAVKQAERLSAIHDPSGKIFNVGEITILPGGVVNSKEGMRRAAEAKERKEREEAEGKDIEKRYKDAEKAAKFEAEEAQRAIDQGLPAPTRYPAKEALKNMQRPMRISKKQLQRQEQLEPQPVPPKPVIPEGISLPEGEEDLLALWDITDEQITKRLANQKREKAQSRKQLIKIQQENKKLNKALKIRKREADNAGVIFDKEKARREILAAMTKDTESTSKSESESDSSSGSDSDSESEDENVEVAKGNKLKAAPAPKLNLELIEKAAEIERARKEKKQPAKTKRRQERKQKAAEKAAKLEAERLVETKAVEEDQPAEETKQSRREKKAAKRAEKLAKIASVESSSKKRKRTEDEEVFPQDEPKKEKSHKKRKSKSETESAQETKPAKKIKKVKESSDGRLDRAMAEREAKMAAEAEDDHDVPTHGAEQWNPDALTGDAARKDKFLRLLGAGKGSSKGVEKDKKKKDSGVDIIKIQEELERQFEAGVKLKHDGGSKKRGLGA</sequence>
<dbReference type="InterPro" id="IPR028124">
    <property type="entry name" value="SMAP_dom"/>
</dbReference>
<dbReference type="OrthoDB" id="10066125at2759"/>
<comment type="caution">
    <text evidence="6">The sequence shown here is derived from an EMBL/GenBank/DDBJ whole genome shotgun (WGS) entry which is preliminary data.</text>
</comment>
<evidence type="ECO:0000313" key="7">
    <source>
        <dbReference type="Proteomes" id="UP000664132"/>
    </source>
</evidence>